<evidence type="ECO:0000256" key="4">
    <source>
        <dbReference type="ARBA" id="ARBA00022776"/>
    </source>
</evidence>
<dbReference type="RefSeq" id="XP_017991997.1">
    <property type="nucleotide sequence ID" value="XM_018138200.1"/>
</dbReference>
<dbReference type="InterPro" id="IPR026000">
    <property type="entry name" value="Apc5_dom"/>
</dbReference>
<dbReference type="GO" id="GO:0051301">
    <property type="term" value="P:cell division"/>
    <property type="evidence" value="ECO:0007669"/>
    <property type="project" value="UniProtKB-KW"/>
</dbReference>
<keyword evidence="3" id="KW-0132">Cell division</keyword>
<evidence type="ECO:0000313" key="11">
    <source>
        <dbReference type="EMBL" id="KOS14365.1"/>
    </source>
</evidence>
<keyword evidence="6" id="KW-0131">Cell cycle</keyword>
<dbReference type="GeneID" id="28730076"/>
<comment type="similarity">
    <text evidence="1">Belongs to the APC5 family.</text>
</comment>
<evidence type="ECO:0000256" key="8">
    <source>
        <dbReference type="ARBA" id="ARBA00045696"/>
    </source>
</evidence>
<evidence type="ECO:0000256" key="2">
    <source>
        <dbReference type="ARBA" id="ARBA00016066"/>
    </source>
</evidence>
<reference evidence="11 12" key="1">
    <citation type="submission" date="2015-07" db="EMBL/GenBank/DDBJ databases">
        <title>Draft Genome Sequence of Malassezia furfur CBS1878 and Malassezia pachydermatis CBS1879.</title>
        <authorList>
            <person name="Triana S."/>
            <person name="Ohm R."/>
            <person name="Gonzalez A."/>
            <person name="DeCock H."/>
            <person name="Restrepo S."/>
            <person name="Celis A."/>
        </authorList>
    </citation>
    <scope>NUCLEOTIDE SEQUENCE [LARGE SCALE GENOMIC DNA]</scope>
    <source>
        <strain evidence="11 12">CBS 1879</strain>
    </source>
</reference>
<dbReference type="Proteomes" id="UP000037751">
    <property type="component" value="Unassembled WGS sequence"/>
</dbReference>
<dbReference type="InterPro" id="IPR011990">
    <property type="entry name" value="TPR-like_helical_dom_sf"/>
</dbReference>
<keyword evidence="9" id="KW-0732">Signal</keyword>
<keyword evidence="12" id="KW-1185">Reference proteome</keyword>
<dbReference type="SUPFAM" id="SSF48452">
    <property type="entry name" value="TPR-like"/>
    <property type="match status" value="1"/>
</dbReference>
<dbReference type="InterPro" id="IPR037679">
    <property type="entry name" value="Apc5"/>
</dbReference>
<feature type="domain" description="Anaphase-promoting complex subunit 5" evidence="10">
    <location>
        <begin position="184"/>
        <end position="261"/>
    </location>
</feature>
<accession>A0A0M9VPF1</accession>
<dbReference type="Pfam" id="PF12862">
    <property type="entry name" value="ANAPC5"/>
    <property type="match status" value="1"/>
</dbReference>
<dbReference type="OrthoDB" id="2504561at2759"/>
<comment type="function">
    <text evidence="8">Component of the anaphase promoting complex/cyclosome (APC/C), a cell cycle-regulated E3 ubiquitin ligase that controls progression through mitosis and the G1 phase of the cell cycle. The APC/C complex acts by mediating ubiquitination and subsequent degradation of target proteins: it mainly mediates the formation of 'Lys-11'-linked polyubiquitin chains and, to a lower extent, the formation of 'Lys-48'- and 'Lys-63'-linked polyubiquitin chains. The APC/C complex catalyzes assembly of branched 'Lys-11'-/'Lys-48'-linked branched ubiquitin chains on target proteins.</text>
</comment>
<evidence type="ECO:0000256" key="3">
    <source>
        <dbReference type="ARBA" id="ARBA00022618"/>
    </source>
</evidence>
<keyword evidence="4" id="KW-0498">Mitosis</keyword>
<dbReference type="STRING" id="77020.A0A0M9VPF1"/>
<dbReference type="EMBL" id="LGAV01000004">
    <property type="protein sequence ID" value="KOS14365.1"/>
    <property type="molecule type" value="Genomic_DNA"/>
</dbReference>
<protein>
    <recommendedName>
        <fullName evidence="2">Anaphase-promoting complex subunit 5</fullName>
    </recommendedName>
    <alternativeName>
        <fullName evidence="7">Cyclosome subunit 5</fullName>
    </alternativeName>
</protein>
<comment type="caution">
    <text evidence="11">The sequence shown here is derived from an EMBL/GenBank/DDBJ whole genome shotgun (WGS) entry which is preliminary data.</text>
</comment>
<evidence type="ECO:0000256" key="7">
    <source>
        <dbReference type="ARBA" id="ARBA00031069"/>
    </source>
</evidence>
<dbReference type="PANTHER" id="PTHR12830:SF9">
    <property type="entry name" value="ANAPHASE-PROMOTING COMPLEX SUBUNIT 5"/>
    <property type="match status" value="1"/>
</dbReference>
<dbReference type="GO" id="GO:0070979">
    <property type="term" value="P:protein K11-linked ubiquitination"/>
    <property type="evidence" value="ECO:0007669"/>
    <property type="project" value="TreeGrafter"/>
</dbReference>
<feature type="signal peptide" evidence="9">
    <location>
        <begin position="1"/>
        <end position="32"/>
    </location>
</feature>
<keyword evidence="5" id="KW-0833">Ubl conjugation pathway</keyword>
<evidence type="ECO:0000256" key="6">
    <source>
        <dbReference type="ARBA" id="ARBA00023306"/>
    </source>
</evidence>
<sequence>MIRFGCQQALDGPTVALLGLITFFCLEPAVEQEERAGRVLLMYVARALESLDPVPSTWSSMQMRLHIVLESFPNTEARLSAYLDAMLSSLDSLDGLADLMYSKLPDCLDMIQEETTQIPAFPLDRRSYLGLFVRRARLSYEMLLDRDRLQLLHLCTAWRDGVENTVADEWQASEPAKVYRAWRDSERRGNYTMTKNQLHAFFDYTLPGCDKEMHQHALLNLARFHMLTKGYRASRAALDEAILLSRTVGDTECMRACDHLLDQLAYLDPQPSQANVLTQRDTDDTLKNGAYAPLTLWKADMDRERGKPLLGLVQRLHDATWKAREAGASSEAAWEPRPSIERSAACPSAVLARLWLQIGVPSVAEVYLAHVHRMRLTPPENWTSIRLEATITAAFEASERGDYEEALVMLMEPQTLECVTKWWESTPVDTEATALMWLQEARALMEAQQPHQCLEILMKALATSDAQQLYPARRTCLCMLADVMIMSLDMHTEAQALLDEILPSALADPNGERRGHVRLVQAKWALATHQSDMARNALRNGMIDFQRTETWREEATCTYLAAHLAEEAGDHEEASELRAQYATAKAKADKASSAPCEAQLTELETLVYRLGNRCSRA</sequence>
<dbReference type="VEuPathDB" id="FungiDB:Malapachy_3741"/>
<evidence type="ECO:0000256" key="1">
    <source>
        <dbReference type="ARBA" id="ARBA00007450"/>
    </source>
</evidence>
<evidence type="ECO:0000256" key="5">
    <source>
        <dbReference type="ARBA" id="ARBA00022786"/>
    </source>
</evidence>
<name>A0A0M9VPF1_9BASI</name>
<organism evidence="11 12">
    <name type="scientific">Malassezia pachydermatis</name>
    <dbReference type="NCBI Taxonomy" id="77020"/>
    <lineage>
        <taxon>Eukaryota</taxon>
        <taxon>Fungi</taxon>
        <taxon>Dikarya</taxon>
        <taxon>Basidiomycota</taxon>
        <taxon>Ustilaginomycotina</taxon>
        <taxon>Malasseziomycetes</taxon>
        <taxon>Malasseziales</taxon>
        <taxon>Malasseziaceae</taxon>
        <taxon>Malassezia</taxon>
    </lineage>
</organism>
<evidence type="ECO:0000256" key="9">
    <source>
        <dbReference type="SAM" id="SignalP"/>
    </source>
</evidence>
<dbReference type="PANTHER" id="PTHR12830">
    <property type="entry name" value="ANAPHASE-PROMOTING COMPLEX SUBUNIT 5"/>
    <property type="match status" value="1"/>
</dbReference>
<dbReference type="UniPathway" id="UPA00143"/>
<gene>
    <name evidence="11" type="ORF">Malapachy_3741</name>
</gene>
<dbReference type="GO" id="GO:0031145">
    <property type="term" value="P:anaphase-promoting complex-dependent catabolic process"/>
    <property type="evidence" value="ECO:0007669"/>
    <property type="project" value="TreeGrafter"/>
</dbReference>
<dbReference type="GO" id="GO:0005680">
    <property type="term" value="C:anaphase-promoting complex"/>
    <property type="evidence" value="ECO:0007669"/>
    <property type="project" value="InterPro"/>
</dbReference>
<evidence type="ECO:0000313" key="12">
    <source>
        <dbReference type="Proteomes" id="UP000037751"/>
    </source>
</evidence>
<proteinExistence type="inferred from homology"/>
<dbReference type="AlphaFoldDB" id="A0A0M9VPF1"/>
<dbReference type="GO" id="GO:0045842">
    <property type="term" value="P:positive regulation of mitotic metaphase/anaphase transition"/>
    <property type="evidence" value="ECO:0007669"/>
    <property type="project" value="TreeGrafter"/>
</dbReference>
<evidence type="ECO:0000259" key="10">
    <source>
        <dbReference type="Pfam" id="PF12862"/>
    </source>
</evidence>
<feature type="chain" id="PRO_5005839175" description="Anaphase-promoting complex subunit 5" evidence="9">
    <location>
        <begin position="33"/>
        <end position="617"/>
    </location>
</feature>